<name>D2RHY6_ARCPA</name>
<keyword evidence="2" id="KW-1185">Reference proteome</keyword>
<evidence type="ECO:0000313" key="1">
    <source>
        <dbReference type="EMBL" id="ADB57911.1"/>
    </source>
</evidence>
<dbReference type="eggNOG" id="ENOG502N55A">
    <property type="taxonomic scope" value="Archaea"/>
</dbReference>
<dbReference type="OrthoDB" id="100517at2157"/>
<dbReference type="AlphaFoldDB" id="D2RHY6"/>
<dbReference type="STRING" id="572546.Arcpr_0848"/>
<dbReference type="Proteomes" id="UP000001901">
    <property type="component" value="Chromosome"/>
</dbReference>
<dbReference type="HOGENOM" id="CLU_614855_0_0_2"/>
<proteinExistence type="predicted"/>
<dbReference type="EMBL" id="CP001857">
    <property type="protein sequence ID" value="ADB57911.1"/>
    <property type="molecule type" value="Genomic_DNA"/>
</dbReference>
<dbReference type="KEGG" id="apo:Arcpr_0848"/>
<reference evidence="1 2" key="1">
    <citation type="journal article" date="2010" name="Stand. Genomic Sci.">
        <title>Complete genome sequence of Archaeoglobus profundus type strain (AV18).</title>
        <authorList>
            <person name="von Jan M."/>
            <person name="Lapidus A."/>
            <person name="Del Rio T.G."/>
            <person name="Copeland A."/>
            <person name="Tice H."/>
            <person name="Cheng J.F."/>
            <person name="Lucas S."/>
            <person name="Chen F."/>
            <person name="Nolan M."/>
            <person name="Goodwin L."/>
            <person name="Han C."/>
            <person name="Pitluck S."/>
            <person name="Liolios K."/>
            <person name="Ivanova N."/>
            <person name="Mavromatis K."/>
            <person name="Ovchinnikova G."/>
            <person name="Chertkov O."/>
            <person name="Pati A."/>
            <person name="Chen A."/>
            <person name="Palaniappan K."/>
            <person name="Land M."/>
            <person name="Hauser L."/>
            <person name="Chang Y.J."/>
            <person name="Jeffries C.D."/>
            <person name="Saunders E."/>
            <person name="Brettin T."/>
            <person name="Detter J.C."/>
            <person name="Chain P."/>
            <person name="Eichinger K."/>
            <person name="Huber H."/>
            <person name="Spring S."/>
            <person name="Rohde M."/>
            <person name="Goker M."/>
            <person name="Wirth R."/>
            <person name="Woyke T."/>
            <person name="Bristow J."/>
            <person name="Eisen J.A."/>
            <person name="Markowitz V."/>
            <person name="Hugenholtz P."/>
            <person name="Kyrpides N.C."/>
            <person name="Klenk H.P."/>
        </authorList>
    </citation>
    <scope>NUCLEOTIDE SEQUENCE [LARGE SCALE GENOMIC DNA]</scope>
    <source>
        <strain evidence="2">DSM 5631 / JCM 9629 / NBRC 100127 / Av18</strain>
    </source>
</reference>
<protein>
    <submittedName>
        <fullName evidence="1">Uncharacterized protein</fullName>
    </submittedName>
</protein>
<dbReference type="PaxDb" id="572546-Arcpr_0848"/>
<sequence length="423" mass="47154">MRRGLALFGILAILLAILPTVNAATISYNFDPETILPTEWGDEIVNGHPANLTLTILTNTSQPFTASSFPDPANTSISVTVQFLDSLGLAVDVTGDGVEDTFTATENATNPGVYEVSITTNARPGEYTMRIHAIATDANTGEVLDEGTLDVQVYISEPYWATCWADEGDKLQIGSLSIELDTLNDRGAVLVLGSNLVTLSPDDSGIICTQVDLDGDGVATDWMFVKRTEDGPAEIKFYSRNESIIPVEPGDTIKVSGDKVIREAWLKNNRQFRQIILWDQSPFAWIKAVDYYIIPSKNIRDWKEGWGRGYSGKVTVIKRTTWFGLFARDEKVFEGNIFGRNVKIDDTWDLFGRWFWNKARFGWGWEVYRGIARMIYPSSYELKFRNAAIPAELDFRGKITLPNLFGESVDWNALIIGENTTAS</sequence>
<gene>
    <name evidence="1" type="ordered locus">Arcpr_0848</name>
</gene>
<dbReference type="RefSeq" id="WP_012940247.1">
    <property type="nucleotide sequence ID" value="NC_013741.1"/>
</dbReference>
<organism evidence="1 2">
    <name type="scientific">Archaeoglobus profundus (strain DSM 5631 / JCM 9629 / NBRC 100127 / Av18)</name>
    <dbReference type="NCBI Taxonomy" id="572546"/>
    <lineage>
        <taxon>Archaea</taxon>
        <taxon>Methanobacteriati</taxon>
        <taxon>Methanobacteriota</taxon>
        <taxon>Archaeoglobi</taxon>
        <taxon>Archaeoglobales</taxon>
        <taxon>Archaeoglobaceae</taxon>
        <taxon>Archaeoglobus</taxon>
    </lineage>
</organism>
<dbReference type="GeneID" id="8739510"/>
<accession>D2RHY6</accession>
<evidence type="ECO:0000313" key="2">
    <source>
        <dbReference type="Proteomes" id="UP000001901"/>
    </source>
</evidence>